<organism evidence="2 3">
    <name type="scientific">Candidatus Desulfatibia profunda</name>
    <dbReference type="NCBI Taxonomy" id="2841695"/>
    <lineage>
        <taxon>Bacteria</taxon>
        <taxon>Pseudomonadati</taxon>
        <taxon>Thermodesulfobacteriota</taxon>
        <taxon>Desulfobacteria</taxon>
        <taxon>Desulfobacterales</taxon>
        <taxon>Desulfobacterales incertae sedis</taxon>
        <taxon>Candidatus Desulfatibia</taxon>
    </lineage>
</organism>
<dbReference type="Pfam" id="PF02080">
    <property type="entry name" value="TrkA_C"/>
    <property type="match status" value="1"/>
</dbReference>
<gene>
    <name evidence="2" type="ORF">H8E23_14820</name>
</gene>
<sequence>VDFLDSMLRSKQGNLRIHQIVVTSSSTVAGKSIMESGLKNKFNLLILGSKLPAKEIEFNPPSTQTLQAGMTLIVMGDVENIAKAKKTF</sequence>
<reference evidence="2 3" key="1">
    <citation type="submission" date="2020-08" db="EMBL/GenBank/DDBJ databases">
        <title>Bridging the membrane lipid divide: bacteria of the FCB group superphylum have the potential to synthesize archaeal ether lipids.</title>
        <authorList>
            <person name="Villanueva L."/>
            <person name="Von Meijenfeldt F.A.B."/>
            <person name="Westbye A.B."/>
            <person name="Yadav S."/>
            <person name="Hopmans E.C."/>
            <person name="Dutilh B.E."/>
            <person name="Sinninghe Damste J.S."/>
        </authorList>
    </citation>
    <scope>NUCLEOTIDE SEQUENCE [LARGE SCALE GENOMIC DNA]</scope>
    <source>
        <strain evidence="2">NIOZ-UU30</strain>
    </source>
</reference>
<proteinExistence type="predicted"/>
<dbReference type="GO" id="GO:0008324">
    <property type="term" value="F:monoatomic cation transmembrane transporter activity"/>
    <property type="evidence" value="ECO:0007669"/>
    <property type="project" value="InterPro"/>
</dbReference>
<evidence type="ECO:0000313" key="3">
    <source>
        <dbReference type="Proteomes" id="UP000603434"/>
    </source>
</evidence>
<dbReference type="SUPFAM" id="SSF116726">
    <property type="entry name" value="TrkA C-terminal domain-like"/>
    <property type="match status" value="1"/>
</dbReference>
<feature type="domain" description="RCK C-terminal" evidence="1">
    <location>
        <begin position="5"/>
        <end position="88"/>
    </location>
</feature>
<accession>A0A8J6NYI2</accession>
<protein>
    <submittedName>
        <fullName evidence="2">TrkA C-terminal domain-containing protein</fullName>
    </submittedName>
</protein>
<dbReference type="InterPro" id="IPR006037">
    <property type="entry name" value="RCK_C"/>
</dbReference>
<feature type="non-terminal residue" evidence="2">
    <location>
        <position position="1"/>
    </location>
</feature>
<dbReference type="Gene3D" id="3.30.70.1450">
    <property type="entry name" value="Regulator of K+ conductance, C-terminal domain"/>
    <property type="match status" value="1"/>
</dbReference>
<dbReference type="EMBL" id="JACNJH010000208">
    <property type="protein sequence ID" value="MBC8362656.1"/>
    <property type="molecule type" value="Genomic_DNA"/>
</dbReference>
<evidence type="ECO:0000313" key="2">
    <source>
        <dbReference type="EMBL" id="MBC8362656.1"/>
    </source>
</evidence>
<dbReference type="InterPro" id="IPR036721">
    <property type="entry name" value="RCK_C_sf"/>
</dbReference>
<name>A0A8J6NYI2_9BACT</name>
<dbReference type="GO" id="GO:0006813">
    <property type="term" value="P:potassium ion transport"/>
    <property type="evidence" value="ECO:0007669"/>
    <property type="project" value="InterPro"/>
</dbReference>
<comment type="caution">
    <text evidence="2">The sequence shown here is derived from an EMBL/GenBank/DDBJ whole genome shotgun (WGS) entry which is preliminary data.</text>
</comment>
<dbReference type="Proteomes" id="UP000603434">
    <property type="component" value="Unassembled WGS sequence"/>
</dbReference>
<evidence type="ECO:0000259" key="1">
    <source>
        <dbReference type="PROSITE" id="PS51202"/>
    </source>
</evidence>
<dbReference type="AlphaFoldDB" id="A0A8J6NYI2"/>
<dbReference type="PROSITE" id="PS51202">
    <property type="entry name" value="RCK_C"/>
    <property type="match status" value="1"/>
</dbReference>